<dbReference type="EMBL" id="JAKEVY010000002">
    <property type="protein sequence ID" value="MCF1715141.1"/>
    <property type="molecule type" value="Genomic_DNA"/>
</dbReference>
<dbReference type="PANTHER" id="PTHR21716:SF62">
    <property type="entry name" value="TRANSPORT PROTEIN YDBI-RELATED"/>
    <property type="match status" value="1"/>
</dbReference>
<gene>
    <name evidence="7" type="ORF">L0U88_10945</name>
</gene>
<evidence type="ECO:0000256" key="5">
    <source>
        <dbReference type="ARBA" id="ARBA00023136"/>
    </source>
</evidence>
<dbReference type="Pfam" id="PF01594">
    <property type="entry name" value="AI-2E_transport"/>
    <property type="match status" value="1"/>
</dbReference>
<evidence type="ECO:0000256" key="4">
    <source>
        <dbReference type="ARBA" id="ARBA00022989"/>
    </source>
</evidence>
<feature type="transmembrane region" description="Helical" evidence="6">
    <location>
        <begin position="7"/>
        <end position="27"/>
    </location>
</feature>
<evidence type="ECO:0000313" key="8">
    <source>
        <dbReference type="Proteomes" id="UP001200145"/>
    </source>
</evidence>
<accession>A0ABS9BHS0</accession>
<protein>
    <submittedName>
        <fullName evidence="7">AI-2E family transporter</fullName>
    </submittedName>
</protein>
<dbReference type="PANTHER" id="PTHR21716">
    <property type="entry name" value="TRANSMEMBRANE PROTEIN"/>
    <property type="match status" value="1"/>
</dbReference>
<feature type="transmembrane region" description="Helical" evidence="6">
    <location>
        <begin position="33"/>
        <end position="55"/>
    </location>
</feature>
<comment type="similarity">
    <text evidence="2">Belongs to the autoinducer-2 exporter (AI-2E) (TC 2.A.86) family.</text>
</comment>
<feature type="transmembrane region" description="Helical" evidence="6">
    <location>
        <begin position="62"/>
        <end position="84"/>
    </location>
</feature>
<comment type="subcellular location">
    <subcellularLocation>
        <location evidence="1">Membrane</location>
        <topology evidence="1">Multi-pass membrane protein</topology>
    </subcellularLocation>
</comment>
<proteinExistence type="inferred from homology"/>
<feature type="transmembrane region" description="Helical" evidence="6">
    <location>
        <begin position="241"/>
        <end position="260"/>
    </location>
</feature>
<evidence type="ECO:0000256" key="3">
    <source>
        <dbReference type="ARBA" id="ARBA00022692"/>
    </source>
</evidence>
<feature type="transmembrane region" description="Helical" evidence="6">
    <location>
        <begin position="267"/>
        <end position="288"/>
    </location>
</feature>
<feature type="transmembrane region" description="Helical" evidence="6">
    <location>
        <begin position="300"/>
        <end position="330"/>
    </location>
</feature>
<feature type="transmembrane region" description="Helical" evidence="6">
    <location>
        <begin position="144"/>
        <end position="167"/>
    </location>
</feature>
<evidence type="ECO:0000256" key="1">
    <source>
        <dbReference type="ARBA" id="ARBA00004141"/>
    </source>
</evidence>
<dbReference type="RefSeq" id="WP_234866090.1">
    <property type="nucleotide sequence ID" value="NZ_JAKEVY010000002.1"/>
</dbReference>
<dbReference type="InterPro" id="IPR002549">
    <property type="entry name" value="AI-2E-like"/>
</dbReference>
<keyword evidence="8" id="KW-1185">Reference proteome</keyword>
<keyword evidence="3 6" id="KW-0812">Transmembrane</keyword>
<feature type="transmembrane region" description="Helical" evidence="6">
    <location>
        <begin position="211"/>
        <end position="235"/>
    </location>
</feature>
<evidence type="ECO:0000313" key="7">
    <source>
        <dbReference type="EMBL" id="MCF1715141.1"/>
    </source>
</evidence>
<evidence type="ECO:0000256" key="2">
    <source>
        <dbReference type="ARBA" id="ARBA00009773"/>
    </source>
</evidence>
<keyword evidence="5 6" id="KW-0472">Membrane</keyword>
<comment type="caution">
    <text evidence="7">The sequence shown here is derived from an EMBL/GenBank/DDBJ whole genome shotgun (WGS) entry which is preliminary data.</text>
</comment>
<reference evidence="7 8" key="1">
    <citation type="submission" date="2022-01" db="EMBL/GenBank/DDBJ databases">
        <title>Flavihumibacter sp. nov., isolated from sediment of a river.</title>
        <authorList>
            <person name="Liu H."/>
        </authorList>
    </citation>
    <scope>NUCLEOTIDE SEQUENCE [LARGE SCALE GENOMIC DNA]</scope>
    <source>
        <strain evidence="7 8">RY-1</strain>
    </source>
</reference>
<name>A0ABS9BHS0_9BACT</name>
<organism evidence="7 8">
    <name type="scientific">Flavihumibacter fluminis</name>
    <dbReference type="NCBI Taxonomy" id="2909236"/>
    <lineage>
        <taxon>Bacteria</taxon>
        <taxon>Pseudomonadati</taxon>
        <taxon>Bacteroidota</taxon>
        <taxon>Chitinophagia</taxon>
        <taxon>Chitinophagales</taxon>
        <taxon>Chitinophagaceae</taxon>
        <taxon>Flavihumibacter</taxon>
    </lineage>
</organism>
<keyword evidence="4 6" id="KW-1133">Transmembrane helix</keyword>
<evidence type="ECO:0000256" key="6">
    <source>
        <dbReference type="SAM" id="Phobius"/>
    </source>
</evidence>
<dbReference type="Proteomes" id="UP001200145">
    <property type="component" value="Unassembled WGS sequence"/>
</dbReference>
<sequence>MKPKPSLSILFQYSLLVFVTGGLLAIFVWQFNFFLLIFSSILLSILFHAISVWIAKKLKLRYSWALVITLVSIALVLTGFFLIAGPSVSKQLDEISSTLPKSIDQLKKAIQSHPVGKKLIKELPKDPGKAVTENKDLLTKAASYVGSFLGVLGNMLIVLIAAIFLAASPTNYFNGLVRLFPDNKKKAVSNLIRQVYQTLATWLAAKFGSMLVVGLATGIGLALLGVPLAFILALIAAGCTFIPYIGPYLALVPAVLVGLLESQQMALYIVILYFSIQIIESYFITPIIEKKMVELPPALALFWQVLMGILAGAIGLLLASPILAALLIIIQETYIRKIEYSSKPRDKEEAAV</sequence>